<feature type="signal peptide" evidence="1">
    <location>
        <begin position="1"/>
        <end position="23"/>
    </location>
</feature>
<dbReference type="RefSeq" id="WP_119989632.1">
    <property type="nucleotide sequence ID" value="NZ_CP032489.1"/>
</dbReference>
<accession>A0A386HTN3</accession>
<keyword evidence="3" id="KW-1185">Reference proteome</keyword>
<dbReference type="KEGG" id="ark:D6B99_14260"/>
<gene>
    <name evidence="2" type="ORF">D6B99_14260</name>
</gene>
<feature type="chain" id="PRO_5017231406" evidence="1">
    <location>
        <begin position="24"/>
        <end position="239"/>
    </location>
</feature>
<proteinExistence type="predicted"/>
<evidence type="ECO:0000256" key="1">
    <source>
        <dbReference type="SAM" id="SignalP"/>
    </source>
</evidence>
<dbReference type="OrthoDB" id="211588at2"/>
<sequence length="239" mass="27904">MRLKIKKLTMVLALLSIVFLCKAQGNWSNTHSKYDISRKTIKKKGFTLTFVNKDSTFPKGVEEHMIKTFFEVYPKEAKEYNKNTSKEVFIIIDPNYKGVAATSGNVVRVNPEWFHQHPEDVDVVTHEVMHIVQGYHWDAVPGWVTEGIADFVRNEYGVNNKEANWTLPNYNAHQNYTDAYRITARFFIWLQQNYDKNLVKELNLAARDKTYTSSFWNEKTGKTVDELWHIYGENPTIKS</sequence>
<name>A0A386HTN3_9BACT</name>
<dbReference type="PANTHER" id="PTHR33321">
    <property type="match status" value="1"/>
</dbReference>
<reference evidence="2 3" key="1">
    <citation type="submission" date="2018-09" db="EMBL/GenBank/DDBJ databases">
        <title>Arachidicoccus sp. nov., a bacterium isolated from soil.</title>
        <authorList>
            <person name="Weon H.-Y."/>
            <person name="Kwon S.-W."/>
            <person name="Lee S.A."/>
        </authorList>
    </citation>
    <scope>NUCLEOTIDE SEQUENCE [LARGE SCALE GENOMIC DNA]</scope>
    <source>
        <strain evidence="2 3">KIS59-12</strain>
    </source>
</reference>
<dbReference type="Pfam" id="PF04450">
    <property type="entry name" value="BSP"/>
    <property type="match status" value="1"/>
</dbReference>
<evidence type="ECO:0000313" key="3">
    <source>
        <dbReference type="Proteomes" id="UP000266118"/>
    </source>
</evidence>
<dbReference type="EMBL" id="CP032489">
    <property type="protein sequence ID" value="AYD48664.1"/>
    <property type="molecule type" value="Genomic_DNA"/>
</dbReference>
<dbReference type="InterPro" id="IPR007541">
    <property type="entry name" value="Uncharacterised_BSP"/>
</dbReference>
<dbReference type="PANTHER" id="PTHR33321:SF12">
    <property type="entry name" value="PLANT BASIC SECRETORY PROTEIN (BSP) FAMILY PROTEIN"/>
    <property type="match status" value="1"/>
</dbReference>
<dbReference type="AlphaFoldDB" id="A0A386HTN3"/>
<evidence type="ECO:0000313" key="2">
    <source>
        <dbReference type="EMBL" id="AYD48664.1"/>
    </source>
</evidence>
<protein>
    <submittedName>
        <fullName evidence="2">Secretory protein</fullName>
    </submittedName>
</protein>
<organism evidence="2 3">
    <name type="scientific">Arachidicoccus soli</name>
    <dbReference type="NCBI Taxonomy" id="2341117"/>
    <lineage>
        <taxon>Bacteria</taxon>
        <taxon>Pseudomonadati</taxon>
        <taxon>Bacteroidota</taxon>
        <taxon>Chitinophagia</taxon>
        <taxon>Chitinophagales</taxon>
        <taxon>Chitinophagaceae</taxon>
        <taxon>Arachidicoccus</taxon>
    </lineage>
</organism>
<dbReference type="Proteomes" id="UP000266118">
    <property type="component" value="Chromosome"/>
</dbReference>
<keyword evidence="1" id="KW-0732">Signal</keyword>